<feature type="coiled-coil region" evidence="1">
    <location>
        <begin position="46"/>
        <end position="87"/>
    </location>
</feature>
<comment type="caution">
    <text evidence="2">The sequence shown here is derived from an EMBL/GenBank/DDBJ whole genome shotgun (WGS) entry which is preliminary data.</text>
</comment>
<keyword evidence="1" id="KW-0175">Coiled coil</keyword>
<name>A0AAV9AVP2_ACOGR</name>
<accession>A0AAV9AVP2</accession>
<keyword evidence="3" id="KW-1185">Reference proteome</keyword>
<dbReference type="PANTHER" id="PTHR34380">
    <property type="entry name" value="BNAA03G12380D PROTEIN"/>
    <property type="match status" value="1"/>
</dbReference>
<sequence length="265" mass="29234">MDGEDERKDWKIPELICSIRSSFLKSDFERVQGILVSREAKKDLQIESLAEQLQSSEAARAESEARCANLEAEMGILRRRCTDVEARVAELKAPMLRLGDENTILKGSHQRGKSAKVGVMEGNNSLATEKTQHLGRPEGTYDGASYGNTTGCVKPMTELVISIDDDDDETSYNSTKAGDVNSGEDVVILDDMVKVVENKKKSGSQKKLKSLSDIFDDFNYGRGFLSVPTPKRKSASVVTISDSDADVTIAEMKRKQHQKTISSKH</sequence>
<reference evidence="2" key="2">
    <citation type="submission" date="2023-06" db="EMBL/GenBank/DDBJ databases">
        <authorList>
            <person name="Ma L."/>
            <person name="Liu K.-W."/>
            <person name="Li Z."/>
            <person name="Hsiao Y.-Y."/>
            <person name="Qi Y."/>
            <person name="Fu T."/>
            <person name="Tang G."/>
            <person name="Zhang D."/>
            <person name="Sun W.-H."/>
            <person name="Liu D.-K."/>
            <person name="Li Y."/>
            <person name="Chen G.-Z."/>
            <person name="Liu X.-D."/>
            <person name="Liao X.-Y."/>
            <person name="Jiang Y.-T."/>
            <person name="Yu X."/>
            <person name="Hao Y."/>
            <person name="Huang J."/>
            <person name="Zhao X.-W."/>
            <person name="Ke S."/>
            <person name="Chen Y.-Y."/>
            <person name="Wu W.-L."/>
            <person name="Hsu J.-L."/>
            <person name="Lin Y.-F."/>
            <person name="Huang M.-D."/>
            <person name="Li C.-Y."/>
            <person name="Huang L."/>
            <person name="Wang Z.-W."/>
            <person name="Zhao X."/>
            <person name="Zhong W.-Y."/>
            <person name="Peng D.-H."/>
            <person name="Ahmad S."/>
            <person name="Lan S."/>
            <person name="Zhang J.-S."/>
            <person name="Tsai W.-C."/>
            <person name="Van De Peer Y."/>
            <person name="Liu Z.-J."/>
        </authorList>
    </citation>
    <scope>NUCLEOTIDE SEQUENCE</scope>
    <source>
        <strain evidence="2">SCP</strain>
        <tissue evidence="2">Leaves</tissue>
    </source>
</reference>
<dbReference type="PANTHER" id="PTHR34380:SF1">
    <property type="entry name" value="OS01G0221300 PROTEIN"/>
    <property type="match status" value="1"/>
</dbReference>
<evidence type="ECO:0000313" key="3">
    <source>
        <dbReference type="Proteomes" id="UP001179952"/>
    </source>
</evidence>
<evidence type="ECO:0000313" key="2">
    <source>
        <dbReference type="EMBL" id="KAK1268190.1"/>
    </source>
</evidence>
<gene>
    <name evidence="2" type="ORF">QJS04_geneDACA008145</name>
</gene>
<dbReference type="AlphaFoldDB" id="A0AAV9AVP2"/>
<evidence type="ECO:0000256" key="1">
    <source>
        <dbReference type="SAM" id="Coils"/>
    </source>
</evidence>
<reference evidence="2" key="1">
    <citation type="journal article" date="2023" name="Nat. Commun.">
        <title>Diploid and tetraploid genomes of Acorus and the evolution of monocots.</title>
        <authorList>
            <person name="Ma L."/>
            <person name="Liu K.W."/>
            <person name="Li Z."/>
            <person name="Hsiao Y.Y."/>
            <person name="Qi Y."/>
            <person name="Fu T."/>
            <person name="Tang G.D."/>
            <person name="Zhang D."/>
            <person name="Sun W.H."/>
            <person name="Liu D.K."/>
            <person name="Li Y."/>
            <person name="Chen G.Z."/>
            <person name="Liu X.D."/>
            <person name="Liao X.Y."/>
            <person name="Jiang Y.T."/>
            <person name="Yu X."/>
            <person name="Hao Y."/>
            <person name="Huang J."/>
            <person name="Zhao X.W."/>
            <person name="Ke S."/>
            <person name="Chen Y.Y."/>
            <person name="Wu W.L."/>
            <person name="Hsu J.L."/>
            <person name="Lin Y.F."/>
            <person name="Huang M.D."/>
            <person name="Li C.Y."/>
            <person name="Huang L."/>
            <person name="Wang Z.W."/>
            <person name="Zhao X."/>
            <person name="Zhong W.Y."/>
            <person name="Peng D.H."/>
            <person name="Ahmad S."/>
            <person name="Lan S."/>
            <person name="Zhang J.S."/>
            <person name="Tsai W.C."/>
            <person name="Van de Peer Y."/>
            <person name="Liu Z.J."/>
        </authorList>
    </citation>
    <scope>NUCLEOTIDE SEQUENCE</scope>
    <source>
        <strain evidence="2">SCP</strain>
    </source>
</reference>
<proteinExistence type="predicted"/>
<dbReference type="Proteomes" id="UP001179952">
    <property type="component" value="Unassembled WGS sequence"/>
</dbReference>
<protein>
    <submittedName>
        <fullName evidence="2">Uncharacterized protein</fullName>
    </submittedName>
</protein>
<dbReference type="EMBL" id="JAUJYN010000006">
    <property type="protein sequence ID" value="KAK1268190.1"/>
    <property type="molecule type" value="Genomic_DNA"/>
</dbReference>
<organism evidence="2 3">
    <name type="scientific">Acorus gramineus</name>
    <name type="common">Dwarf sweet flag</name>
    <dbReference type="NCBI Taxonomy" id="55184"/>
    <lineage>
        <taxon>Eukaryota</taxon>
        <taxon>Viridiplantae</taxon>
        <taxon>Streptophyta</taxon>
        <taxon>Embryophyta</taxon>
        <taxon>Tracheophyta</taxon>
        <taxon>Spermatophyta</taxon>
        <taxon>Magnoliopsida</taxon>
        <taxon>Liliopsida</taxon>
        <taxon>Acoraceae</taxon>
        <taxon>Acorus</taxon>
    </lineage>
</organism>